<protein>
    <submittedName>
        <fullName evidence="2">Uncharacterized protein</fullName>
    </submittedName>
</protein>
<accession>I4AIT3</accession>
<evidence type="ECO:0000256" key="1">
    <source>
        <dbReference type="SAM" id="Phobius"/>
    </source>
</evidence>
<name>I4AIT3_BERLS</name>
<keyword evidence="1" id="KW-1133">Transmembrane helix</keyword>
<evidence type="ECO:0000313" key="2">
    <source>
        <dbReference type="EMBL" id="AFM03868.1"/>
    </source>
</evidence>
<dbReference type="eggNOG" id="ENOG5033DCM">
    <property type="taxonomic scope" value="Bacteria"/>
</dbReference>
<feature type="transmembrane region" description="Helical" evidence="1">
    <location>
        <begin position="6"/>
        <end position="26"/>
    </location>
</feature>
<dbReference type="RefSeq" id="WP_014797325.1">
    <property type="nucleotide sequence ID" value="NC_018018.1"/>
</dbReference>
<dbReference type="EMBL" id="CP003345">
    <property type="protein sequence ID" value="AFM03868.1"/>
    <property type="molecule type" value="Genomic_DNA"/>
</dbReference>
<dbReference type="AlphaFoldDB" id="I4AIT3"/>
<keyword evidence="3" id="KW-1185">Reference proteome</keyword>
<reference evidence="3" key="1">
    <citation type="submission" date="2012-06" db="EMBL/GenBank/DDBJ databases">
        <title>The complete genome of Flexibacter litoralis DSM 6794.</title>
        <authorList>
            <person name="Lucas S."/>
            <person name="Copeland A."/>
            <person name="Lapidus A."/>
            <person name="Glavina del Rio T."/>
            <person name="Dalin E."/>
            <person name="Tice H."/>
            <person name="Bruce D."/>
            <person name="Goodwin L."/>
            <person name="Pitluck S."/>
            <person name="Peters L."/>
            <person name="Ovchinnikova G."/>
            <person name="Lu M."/>
            <person name="Kyrpides N."/>
            <person name="Mavromatis K."/>
            <person name="Ivanova N."/>
            <person name="Brettin T."/>
            <person name="Detter J.C."/>
            <person name="Han C."/>
            <person name="Larimer F."/>
            <person name="Land M."/>
            <person name="Hauser L."/>
            <person name="Markowitz V."/>
            <person name="Cheng J.-F."/>
            <person name="Hugenholtz P."/>
            <person name="Woyke T."/>
            <person name="Wu D."/>
            <person name="Spring S."/>
            <person name="Lang E."/>
            <person name="Kopitz M."/>
            <person name="Brambilla E."/>
            <person name="Klenk H.-P."/>
            <person name="Eisen J.A."/>
        </authorList>
    </citation>
    <scope>NUCLEOTIDE SEQUENCE [LARGE SCALE GENOMIC DNA]</scope>
    <source>
        <strain evidence="3">ATCC 23117 / DSM 6794 / NBRC 15988 / NCIMB 1366 / Sio-4</strain>
    </source>
</reference>
<sequence length="133" mass="16473">MFYKKYIFFLILGGIILPFIFLKDIYPFHRFGMFAEPIKHQTQDERFYVFYKIDNQYKELKPQNIPLNANAFEMQLRKHHYQKKHADFITVFDRIIRNKMNLKEEEKLKWKWYHVIQKQDSQNKLDSLCVFSK</sequence>
<organism evidence="2 3">
    <name type="scientific">Bernardetia litoralis (strain ATCC 23117 / DSM 6794 / NBRC 15988 / NCIMB 1366 / Fx l1 / Sio-4)</name>
    <name type="common">Flexibacter litoralis</name>
    <dbReference type="NCBI Taxonomy" id="880071"/>
    <lineage>
        <taxon>Bacteria</taxon>
        <taxon>Pseudomonadati</taxon>
        <taxon>Bacteroidota</taxon>
        <taxon>Cytophagia</taxon>
        <taxon>Cytophagales</taxon>
        <taxon>Bernardetiaceae</taxon>
        <taxon>Bernardetia</taxon>
    </lineage>
</organism>
<dbReference type="Proteomes" id="UP000006054">
    <property type="component" value="Chromosome"/>
</dbReference>
<evidence type="ECO:0000313" key="3">
    <source>
        <dbReference type="Proteomes" id="UP000006054"/>
    </source>
</evidence>
<dbReference type="HOGENOM" id="CLU_1903595_0_0_10"/>
<keyword evidence="1" id="KW-0472">Membrane</keyword>
<dbReference type="OrthoDB" id="983070at2"/>
<proteinExistence type="predicted"/>
<gene>
    <name evidence="2" type="ordered locus">Fleli_1441</name>
</gene>
<dbReference type="KEGG" id="fli:Fleli_1441"/>
<keyword evidence="1" id="KW-0812">Transmembrane</keyword>